<reference evidence="1 2" key="1">
    <citation type="journal article" date="2016" name="Genome Biol. Evol.">
        <title>Gene Family Evolution Reflects Adaptation to Soil Environmental Stressors in the Genome of the Collembolan Orchesella cincta.</title>
        <authorList>
            <person name="Faddeeva-Vakhrusheva A."/>
            <person name="Derks M.F."/>
            <person name="Anvar S.Y."/>
            <person name="Agamennone V."/>
            <person name="Suring W."/>
            <person name="Smit S."/>
            <person name="van Straalen N.M."/>
            <person name="Roelofs D."/>
        </authorList>
    </citation>
    <scope>NUCLEOTIDE SEQUENCE [LARGE SCALE GENOMIC DNA]</scope>
    <source>
        <tissue evidence="1">Mixed pool</tissue>
    </source>
</reference>
<comment type="caution">
    <text evidence="1">The sequence shown here is derived from an EMBL/GenBank/DDBJ whole genome shotgun (WGS) entry which is preliminary data.</text>
</comment>
<name>A0A1D2MCG1_ORCCI</name>
<keyword evidence="1" id="KW-0675">Receptor</keyword>
<evidence type="ECO:0000313" key="2">
    <source>
        <dbReference type="Proteomes" id="UP000094527"/>
    </source>
</evidence>
<gene>
    <name evidence="1" type="ORF">Ocin01_15992</name>
</gene>
<dbReference type="Proteomes" id="UP000094527">
    <property type="component" value="Unassembled WGS sequence"/>
</dbReference>
<proteinExistence type="predicted"/>
<dbReference type="OrthoDB" id="19656at2759"/>
<evidence type="ECO:0000313" key="1">
    <source>
        <dbReference type="EMBL" id="ODM90686.1"/>
    </source>
</evidence>
<accession>A0A1D2MCG1</accession>
<keyword evidence="2" id="KW-1185">Reference proteome</keyword>
<feature type="non-terminal residue" evidence="1">
    <location>
        <position position="1"/>
    </location>
</feature>
<dbReference type="AlphaFoldDB" id="A0A1D2MCG1"/>
<dbReference type="EMBL" id="LJIJ01001848">
    <property type="protein sequence ID" value="ODM90686.1"/>
    <property type="molecule type" value="Genomic_DNA"/>
</dbReference>
<protein>
    <submittedName>
        <fullName evidence="1">Mitochondrial import receptor subunit TOM40</fullName>
    </submittedName>
</protein>
<organism evidence="1 2">
    <name type="scientific">Orchesella cincta</name>
    <name type="common">Springtail</name>
    <name type="synonym">Podura cincta</name>
    <dbReference type="NCBI Taxonomy" id="48709"/>
    <lineage>
        <taxon>Eukaryota</taxon>
        <taxon>Metazoa</taxon>
        <taxon>Ecdysozoa</taxon>
        <taxon>Arthropoda</taxon>
        <taxon>Hexapoda</taxon>
        <taxon>Collembola</taxon>
        <taxon>Entomobryomorpha</taxon>
        <taxon>Entomobryoidea</taxon>
        <taxon>Orchesellidae</taxon>
        <taxon>Orchesellinae</taxon>
        <taxon>Orchesella</taxon>
    </lineage>
</organism>
<sequence>VRSKANKLHEEYGWSKANFTRDSSKVSISCGACTLPKSSFPFATNKEDFSLAKVPCNIEEYSQLECVMLLWQNHPQNGIILIPNFPPLLKMGGVDSKFVAPVWTGPYFKSSQVDSPGTYDNLARKCRELFPEQFEGLTLRLAKSFANDHKESLTLNLFSGGDSLSLNPETKLFPEQFEGLQLKLAKSFAKDQKNQLRRHHVFR</sequence>